<proteinExistence type="predicted"/>
<name>A0AAD6XJ71_9AGAR</name>
<keyword evidence="2" id="KW-1185">Reference proteome</keyword>
<comment type="caution">
    <text evidence="1">The sequence shown here is derived from an EMBL/GenBank/DDBJ whole genome shotgun (WGS) entry which is preliminary data.</text>
</comment>
<dbReference type="EMBL" id="JARJCN010000045">
    <property type="protein sequence ID" value="KAJ7082413.1"/>
    <property type="molecule type" value="Genomic_DNA"/>
</dbReference>
<protein>
    <submittedName>
        <fullName evidence="1">Uncharacterized protein</fullName>
    </submittedName>
</protein>
<organism evidence="1 2">
    <name type="scientific">Mycena belliarum</name>
    <dbReference type="NCBI Taxonomy" id="1033014"/>
    <lineage>
        <taxon>Eukaryota</taxon>
        <taxon>Fungi</taxon>
        <taxon>Dikarya</taxon>
        <taxon>Basidiomycota</taxon>
        <taxon>Agaricomycotina</taxon>
        <taxon>Agaricomycetes</taxon>
        <taxon>Agaricomycetidae</taxon>
        <taxon>Agaricales</taxon>
        <taxon>Marasmiineae</taxon>
        <taxon>Mycenaceae</taxon>
        <taxon>Mycena</taxon>
    </lineage>
</organism>
<evidence type="ECO:0000313" key="1">
    <source>
        <dbReference type="EMBL" id="KAJ7082413.1"/>
    </source>
</evidence>
<accession>A0AAD6XJ71</accession>
<evidence type="ECO:0000313" key="2">
    <source>
        <dbReference type="Proteomes" id="UP001222325"/>
    </source>
</evidence>
<dbReference type="Proteomes" id="UP001222325">
    <property type="component" value="Unassembled WGS sequence"/>
</dbReference>
<dbReference type="AlphaFoldDB" id="A0AAD6XJ71"/>
<reference evidence="1" key="1">
    <citation type="submission" date="2023-03" db="EMBL/GenBank/DDBJ databases">
        <title>Massive genome expansion in bonnet fungi (Mycena s.s.) driven by repeated elements and novel gene families across ecological guilds.</title>
        <authorList>
            <consortium name="Lawrence Berkeley National Laboratory"/>
            <person name="Harder C.B."/>
            <person name="Miyauchi S."/>
            <person name="Viragh M."/>
            <person name="Kuo A."/>
            <person name="Thoen E."/>
            <person name="Andreopoulos B."/>
            <person name="Lu D."/>
            <person name="Skrede I."/>
            <person name="Drula E."/>
            <person name="Henrissat B."/>
            <person name="Morin E."/>
            <person name="Kohler A."/>
            <person name="Barry K."/>
            <person name="LaButti K."/>
            <person name="Morin E."/>
            <person name="Salamov A."/>
            <person name="Lipzen A."/>
            <person name="Mereny Z."/>
            <person name="Hegedus B."/>
            <person name="Baldrian P."/>
            <person name="Stursova M."/>
            <person name="Weitz H."/>
            <person name="Taylor A."/>
            <person name="Grigoriev I.V."/>
            <person name="Nagy L.G."/>
            <person name="Martin F."/>
            <person name="Kauserud H."/>
        </authorList>
    </citation>
    <scope>NUCLEOTIDE SEQUENCE</scope>
    <source>
        <strain evidence="1">CBHHK173m</strain>
    </source>
</reference>
<sequence>MTSTAFENPTSGKSGFTAKIKDVAHNIHGIGESMRETLSGGVDTVHPGSKNDTGSATLKGPGELAVGGEDLPLTLDYYKTPAGLSKASEREGLSASGSAISSVVVAGRSRPPLLAGASRFPLPEPRTSRRLPPASLSPATRLAAAHHRPLLSALPMGFCDCLAHGCLCFSGSAACRTALCHLPPPPPLLLFLNVPRC</sequence>
<gene>
    <name evidence="1" type="ORF">B0H15DRAFT_952502</name>
</gene>